<protein>
    <submittedName>
        <fullName evidence="1">Uncharacterized protein</fullName>
    </submittedName>
</protein>
<dbReference type="InterPro" id="IPR018608">
    <property type="entry name" value="Gti1/Pac2"/>
</dbReference>
<dbReference type="PANTHER" id="PTHR28027:SF2">
    <property type="entry name" value="TRANSCRIPTIONAL REGULATOR MIT1"/>
    <property type="match status" value="1"/>
</dbReference>
<organism evidence="1 2">
    <name type="scientific">Saccharomyces kudriavzevii (strain ATCC MYA-4449 / AS 2.2408 / CBS 8840 / NBRC 1802 / NCYC 2889)</name>
    <name type="common">Yeast</name>
    <dbReference type="NCBI Taxonomy" id="226230"/>
    <lineage>
        <taxon>Eukaryota</taxon>
        <taxon>Fungi</taxon>
        <taxon>Dikarya</taxon>
        <taxon>Ascomycota</taxon>
        <taxon>Saccharomycotina</taxon>
        <taxon>Saccharomycetes</taxon>
        <taxon>Saccharomycetales</taxon>
        <taxon>Saccharomycetaceae</taxon>
        <taxon>Saccharomyces</taxon>
    </lineage>
</organism>
<dbReference type="PANTHER" id="PTHR28027">
    <property type="entry name" value="TRANSCRIPTIONAL REGULATOR MIT1"/>
    <property type="match status" value="1"/>
</dbReference>
<dbReference type="OrthoDB" id="5572844at2759"/>
<keyword evidence="2" id="KW-1185">Reference proteome</keyword>
<name>A0AA35JJX8_SACK1</name>
<dbReference type="EMBL" id="OX365903">
    <property type="protein sequence ID" value="CAI4064104.1"/>
    <property type="molecule type" value="Genomic_DNA"/>
</dbReference>
<dbReference type="Proteomes" id="UP001162087">
    <property type="component" value="Chromosome 8"/>
</dbReference>
<gene>
    <name evidence="1" type="primary">SKDI08G2230</name>
    <name evidence="1" type="ORF">SKDI_08G2230</name>
</gene>
<evidence type="ECO:0000313" key="1">
    <source>
        <dbReference type="EMBL" id="CAI4064104.1"/>
    </source>
</evidence>
<sequence length="460" mass="52103">MLGIGPTCYGCIDNEEDLALVFQGVFDGNLRCIERRPYEAEKAKLVGSGNIFVFNEERSGIKRWTDGFSWSPSRISGKFLVYREYNKLGSTQDPSLHTVLDYNIFERSHQKYVYTGLLKKTFSLKYCIDPTDGSKLETFHLVAYYKEQDIHQGSLKRPSENPFFNKFQPSQKLTDALKKVAVGNGRSNPTRSSERDRAKLQNTGMRRSLSSSSTYNDFVKNNAIPPRNIPTRMPFFDGRGKIQTPSSFRNITEDQHQRQREYAFPMEKQNQLPIPYAQHPPQPLGIYSARYQPGLRRTVSQPVIFCSNFNPPQQQQPIVTSCEGRGVTPLSLVYSSKKFHAIPYQNLDPYYSRSGPECISPPAPIPSNMMPPVHSILVHDYSQQKIITSSNVAQPPHSTTATSTATKNSDGIYILPAPRMNVPPPAQYPMTLARNKTHNSPPFSKDSASTDQDYHPRYSK</sequence>
<accession>A0AA35JJX8</accession>
<dbReference type="Pfam" id="PF09729">
    <property type="entry name" value="Gti1_Pac2"/>
    <property type="match status" value="1"/>
</dbReference>
<proteinExistence type="predicted"/>
<dbReference type="GO" id="GO:0003677">
    <property type="term" value="F:DNA binding"/>
    <property type="evidence" value="ECO:0007669"/>
    <property type="project" value="TreeGrafter"/>
</dbReference>
<evidence type="ECO:0000313" key="2">
    <source>
        <dbReference type="Proteomes" id="UP001162087"/>
    </source>
</evidence>
<reference evidence="1" key="1">
    <citation type="submission" date="2022-10" db="EMBL/GenBank/DDBJ databases">
        <authorList>
            <person name="Byrne P K."/>
        </authorList>
    </citation>
    <scope>NUCLEOTIDE SEQUENCE</scope>
    <source>
        <strain evidence="1">IFO1802</strain>
    </source>
</reference>